<dbReference type="InterPro" id="IPR025406">
    <property type="entry name" value="DUF4132"/>
</dbReference>
<dbReference type="InterPro" id="IPR008893">
    <property type="entry name" value="WGR_domain"/>
</dbReference>
<reference evidence="3" key="1">
    <citation type="journal article" date="2019" name="Int. J. Syst. Evol. Microbiol.">
        <title>The Global Catalogue of Microorganisms (GCM) 10K type strain sequencing project: providing services to taxonomists for standard genome sequencing and annotation.</title>
        <authorList>
            <consortium name="The Broad Institute Genomics Platform"/>
            <consortium name="The Broad Institute Genome Sequencing Center for Infectious Disease"/>
            <person name="Wu L."/>
            <person name="Ma J."/>
        </authorList>
    </citation>
    <scope>NUCLEOTIDE SEQUENCE [LARGE SCALE GENOMIC DNA]</scope>
    <source>
        <strain evidence="3">CCM 7526</strain>
    </source>
</reference>
<dbReference type="Pfam" id="PF13569">
    <property type="entry name" value="DUF4132"/>
    <property type="match status" value="1"/>
</dbReference>
<dbReference type="InterPro" id="IPR036930">
    <property type="entry name" value="WGR_dom_sf"/>
</dbReference>
<sequence>MRSFEHRSAESAKFWQVSQEGVAVTVRYGRAGTAGQTRVKELATEEAASLHLAGLVAEKLKKGYTEVTTTAAPAIAADPARAAEPVQDGPVELPDEDTFVLPDAWVRRIRPRRGGRPGAKPPSLAGAVAKADDILAETRDHRERVLADRSSEPELVAAARAFLDGSHITPLGAAATAWASWDVFTERHVKAAVADGWVAAHGLDFAAQAVLELSGLQNGSGGHLGRNERISYWVAGPWRLTAERLRARLAVADDAAYAQARQAIEAYRSTKQHMLAAFLLPTEPGWLGEDCPAEVRDDALAAFVVSTPHEWDRISHRVRAFDLSPSLGLLATVLDVIGPTVGARLLDLVGRNGNTEQRRAVFTGLTLIPTDEAFEALVRHADDDLTEPALMEAAERFPVRALRLLGVAADAPGSHRRITELLHRRVTANPEVARAALPVLPEAARRQVEPILASLSTLPSAPTELLHPLLVTPPWTRPRKVDTPIVVDGLTPPDVTRVSWLPGEREAQLAQFSKDAPLSGREQWERTAVNLRDGHRQHPADEERFFAEAPRSMTDELLARWRPTIFWSPRWTMPRLLARFDVDAVPVLVHCARRMDLLDLYGSLLLPAEGLDVATLMAEWLGGAKSVRWIAVSWLRRHPESAARELVPAAVGPAGAARRAAEQALQTVAAAGHADLVREAAAGYGPAAATAVDALLATDPTETLPKRMPDLPAWAEDTAALSPVLLLGRRHALPATAVRHLCTMLALSRIGTPYPGVAIVRETLDPASLAEFGWSLFQSWESAGRPSKQSWALEALALTGDDDTVRRLTPIIRAWPGEGGHARAVTGLDVLREIGSEVALMHLHSIAQKVKFAGLKYAARERIDVVAGELGLTAERLADRLVPDFGLDHRGRLTLDYGPRRFVVSFDEHLRPYVVDDDGIRRKDLPKPGARDDEALAPAAYKTYTGLKKDVRTVAADLIHRLETAMMVQRRWTAEEFRRLLVGHPLMRHVVSRLVWATFTADGTVGTAFRVAEDGSLADVDDKDFTAADDASVGVAHPLHIECDLAAWMRLFADYEILQPFPQLGRPVRRLTAQQATEQRLTEFVGAAVAVDRLLKLERRGWWVRSAPMDAGIQDTVECHLPGRGALTFPLDPGISVQFPTEDPVQILRDARLSGAENFAALDPATVSELLCDLHYLVHGGVMR</sequence>
<organism evidence="2 3">
    <name type="scientific">Actinoplanes sichuanensis</name>
    <dbReference type="NCBI Taxonomy" id="512349"/>
    <lineage>
        <taxon>Bacteria</taxon>
        <taxon>Bacillati</taxon>
        <taxon>Actinomycetota</taxon>
        <taxon>Actinomycetes</taxon>
        <taxon>Micromonosporales</taxon>
        <taxon>Micromonosporaceae</taxon>
        <taxon>Actinoplanes</taxon>
    </lineage>
</organism>
<dbReference type="CDD" id="cd07996">
    <property type="entry name" value="WGR_MMR_like"/>
    <property type="match status" value="1"/>
</dbReference>
<accession>A0ABW4AX52</accession>
<dbReference type="EMBL" id="JBHTMK010000085">
    <property type="protein sequence ID" value="MFD1374563.1"/>
    <property type="molecule type" value="Genomic_DNA"/>
</dbReference>
<evidence type="ECO:0000313" key="3">
    <source>
        <dbReference type="Proteomes" id="UP001597183"/>
    </source>
</evidence>
<evidence type="ECO:0000313" key="2">
    <source>
        <dbReference type="EMBL" id="MFD1374563.1"/>
    </source>
</evidence>
<comment type="caution">
    <text evidence="2">The sequence shown here is derived from an EMBL/GenBank/DDBJ whole genome shotgun (WGS) entry which is preliminary data.</text>
</comment>
<keyword evidence="3" id="KW-1185">Reference proteome</keyword>
<gene>
    <name evidence="2" type="ORF">ACFQ5G_55320</name>
</gene>
<dbReference type="SUPFAM" id="SSF142921">
    <property type="entry name" value="WGR domain-like"/>
    <property type="match status" value="1"/>
</dbReference>
<feature type="domain" description="WGR" evidence="1">
    <location>
        <begin position="1"/>
        <end position="82"/>
    </location>
</feature>
<dbReference type="PROSITE" id="PS51977">
    <property type="entry name" value="WGR"/>
    <property type="match status" value="1"/>
</dbReference>
<evidence type="ECO:0000259" key="1">
    <source>
        <dbReference type="PROSITE" id="PS51977"/>
    </source>
</evidence>
<dbReference type="Pfam" id="PF05406">
    <property type="entry name" value="WGR"/>
    <property type="match status" value="1"/>
</dbReference>
<proteinExistence type="predicted"/>
<dbReference type="InterPro" id="IPR049809">
    <property type="entry name" value="YehF/YfeS-like_WGR"/>
</dbReference>
<dbReference type="SMART" id="SM00773">
    <property type="entry name" value="WGR"/>
    <property type="match status" value="1"/>
</dbReference>
<protein>
    <submittedName>
        <fullName evidence="2">DUF4132 domain-containing protein</fullName>
    </submittedName>
</protein>
<name>A0ABW4AX52_9ACTN</name>
<dbReference type="Proteomes" id="UP001597183">
    <property type="component" value="Unassembled WGS sequence"/>
</dbReference>
<dbReference type="Gene3D" id="2.20.140.10">
    <property type="entry name" value="WGR domain"/>
    <property type="match status" value="1"/>
</dbReference>
<dbReference type="RefSeq" id="WP_317795640.1">
    <property type="nucleotide sequence ID" value="NZ_AP028461.1"/>
</dbReference>